<dbReference type="EMBL" id="KF056862">
    <property type="protein sequence ID" value="AGW83458.1"/>
    <property type="molecule type" value="Genomic_DNA"/>
</dbReference>
<sequence length="163" mass="17174">MFTSRKRVRAEQDLALLRRVCALLPAPYDDLTGQLDAGVAERGHGIDRMAIPGAAPGTWSTARPYRALRLGPVYARLASADGPCGTLSGITVTTTSGSSSELTLEIMEGVVVGFTLDSDASAVVPGSITVDRPPIFTPSAARGEDEPPGARWGQPPEDWTSPR</sequence>
<evidence type="ECO:0000256" key="1">
    <source>
        <dbReference type="SAM" id="MobiDB-lite"/>
    </source>
</evidence>
<protein>
    <submittedName>
        <fullName evidence="2">Wt4.4c</fullName>
    </submittedName>
</protein>
<gene>
    <name evidence="2" type="ORF">wt4.4c</name>
</gene>
<proteinExistence type="predicted"/>
<accession>U3Q0Q0</accession>
<dbReference type="AlphaFoldDB" id="U3Q0Q0"/>
<name>U3Q0Q0_9BACT</name>
<reference evidence="2" key="1">
    <citation type="submission" date="2013-05" db="EMBL/GenBank/DDBJ databases">
        <authorList>
            <person name="Wang T."/>
            <person name="Qin Z.J."/>
        </authorList>
    </citation>
    <scope>NUCLEOTIDE SEQUENCE</scope>
</reference>
<evidence type="ECO:0000313" key="2">
    <source>
        <dbReference type="EMBL" id="AGW83458.1"/>
    </source>
</evidence>
<feature type="region of interest" description="Disordered" evidence="1">
    <location>
        <begin position="131"/>
        <end position="163"/>
    </location>
</feature>
<organism evidence="2">
    <name type="scientific">uncultured bacterium WT4</name>
    <dbReference type="NCBI Taxonomy" id="1393213"/>
    <lineage>
        <taxon>Bacteria</taxon>
        <taxon>environmental samples</taxon>
    </lineage>
</organism>